<proteinExistence type="predicted"/>
<dbReference type="Proteomes" id="UP001231915">
    <property type="component" value="Unassembled WGS sequence"/>
</dbReference>
<accession>A0ABT7EHR6</accession>
<protein>
    <submittedName>
        <fullName evidence="1">Uncharacterized protein</fullName>
    </submittedName>
</protein>
<organism evidence="1 2">
    <name type="scientific">Pseudoalteromonas obscura</name>
    <dbReference type="NCBI Taxonomy" id="3048491"/>
    <lineage>
        <taxon>Bacteria</taxon>
        <taxon>Pseudomonadati</taxon>
        <taxon>Pseudomonadota</taxon>
        <taxon>Gammaproteobacteria</taxon>
        <taxon>Alteromonadales</taxon>
        <taxon>Pseudoalteromonadaceae</taxon>
        <taxon>Pseudoalteromonas</taxon>
    </lineage>
</organism>
<dbReference type="RefSeq" id="WP_211009719.1">
    <property type="nucleotide sequence ID" value="NZ_JASJUT010000002.1"/>
</dbReference>
<evidence type="ECO:0000313" key="2">
    <source>
        <dbReference type="Proteomes" id="UP001231915"/>
    </source>
</evidence>
<gene>
    <name evidence="1" type="ORF">QNM18_05840</name>
</gene>
<keyword evidence="2" id="KW-1185">Reference proteome</keyword>
<sequence>MAQEQNNNNPNEQAIAELILAIRSKDLAKILSAYRQQNETGRAAQLKFCFETGESQVSSYANYQNIAAQCIAAHGLPTGIIAGLNNSDRINFFMPALQASDAFTHTNHQGNTFLHALFANEEQSPPPFNFIRSLLLFERNESLAKALRIRNQHGLTPLECYFIYNLEDHKLPEHELTALFALIEAEQTDNFVPQNANLSHVKASLVKRNIALSQDSQVLLIIASYYQIDVSTLYHLH</sequence>
<name>A0ABT7EHR6_9GAMM</name>
<evidence type="ECO:0000313" key="1">
    <source>
        <dbReference type="EMBL" id="MDK2594590.1"/>
    </source>
</evidence>
<comment type="caution">
    <text evidence="1">The sequence shown here is derived from an EMBL/GenBank/DDBJ whole genome shotgun (WGS) entry which is preliminary data.</text>
</comment>
<dbReference type="EMBL" id="JASJUT010000002">
    <property type="protein sequence ID" value="MDK2594590.1"/>
    <property type="molecule type" value="Genomic_DNA"/>
</dbReference>
<reference evidence="1 2" key="1">
    <citation type="submission" date="2023-05" db="EMBL/GenBank/DDBJ databases">
        <title>Pseudoalteromonas ardens sp. nov., Pseudoalteromonas obscura sp. nov., and Pseudoalteromonas umbrosa sp. nov., isolated from the coral Montipora capitata.</title>
        <authorList>
            <person name="Thomas E.M."/>
            <person name="Smith E.M."/>
            <person name="Papke E."/>
            <person name="Shlafstein M.D."/>
            <person name="Oline D.K."/>
            <person name="Videau P."/>
            <person name="Saw J.H."/>
            <person name="Strangman W.K."/>
            <person name="Ushijima B."/>
        </authorList>
    </citation>
    <scope>NUCLEOTIDE SEQUENCE [LARGE SCALE GENOMIC DNA]</scope>
    <source>
        <strain evidence="1 2">P94</strain>
    </source>
</reference>